<dbReference type="InterPro" id="IPR032758">
    <property type="entry name" value="MqsA/HigA-2"/>
</dbReference>
<organism evidence="1 2">
    <name type="scientific">Pseudescherichia vulneris NBRC 102420</name>
    <dbReference type="NCBI Taxonomy" id="1115515"/>
    <lineage>
        <taxon>Bacteria</taxon>
        <taxon>Pseudomonadati</taxon>
        <taxon>Pseudomonadota</taxon>
        <taxon>Gammaproteobacteria</taxon>
        <taxon>Enterobacterales</taxon>
        <taxon>Enterobacteriaceae</taxon>
        <taxon>Pseudescherichia</taxon>
    </lineage>
</organism>
<dbReference type="OrthoDB" id="7349669at2"/>
<dbReference type="eggNOG" id="COG1396">
    <property type="taxonomic scope" value="Bacteria"/>
</dbReference>
<keyword evidence="2" id="KW-1185">Reference proteome</keyword>
<dbReference type="Proteomes" id="UP000029462">
    <property type="component" value="Unassembled WGS sequence"/>
</dbReference>
<protein>
    <submittedName>
        <fullName evidence="1">Uncharacterized protein</fullName>
    </submittedName>
</protein>
<proteinExistence type="predicted"/>
<sequence length="65" mass="7158">MKCPICCGAELKHETRDVEYEHKGRKTKILAIKGDYCDACGESILGDDAGDTYMAAIGTFNRDTQ</sequence>
<evidence type="ECO:0000313" key="2">
    <source>
        <dbReference type="Proteomes" id="UP000029462"/>
    </source>
</evidence>
<name>A0A090UVN2_PSEVU</name>
<dbReference type="STRING" id="1115515.EV102420_02_01600"/>
<evidence type="ECO:0000313" key="1">
    <source>
        <dbReference type="EMBL" id="GAL56556.1"/>
    </source>
</evidence>
<dbReference type="Pfam" id="PF15731">
    <property type="entry name" value="MqsA_antitoxin"/>
    <property type="match status" value="1"/>
</dbReference>
<dbReference type="RefSeq" id="WP_052512308.1">
    <property type="nucleotide sequence ID" value="NZ_BBMZ01000002.1"/>
</dbReference>
<gene>
    <name evidence="1" type="ORF">EV102420_02_01600</name>
</gene>
<accession>A0A090UVN2</accession>
<dbReference type="EMBL" id="BBMZ01000002">
    <property type="protein sequence ID" value="GAL56556.1"/>
    <property type="molecule type" value="Genomic_DNA"/>
</dbReference>
<dbReference type="AlphaFoldDB" id="A0A090UVN2"/>
<dbReference type="InterPro" id="IPR022453">
    <property type="entry name" value="Znf_MqsA-type"/>
</dbReference>
<dbReference type="CDD" id="cd12870">
    <property type="entry name" value="MqsA"/>
    <property type="match status" value="1"/>
</dbReference>
<reference evidence="1 2" key="1">
    <citation type="submission" date="2014-09" db="EMBL/GenBank/DDBJ databases">
        <title>Whole genome shotgun sequence of Escherichia vulneris NBRC 102420.</title>
        <authorList>
            <person name="Yoshida Y."/>
            <person name="Hosoyama A."/>
            <person name="Tsuchikane K."/>
            <person name="Ohji S."/>
            <person name="Ichikawa N."/>
            <person name="Kimura A."/>
            <person name="Yamazoe A."/>
            <person name="Ezaki T."/>
            <person name="Fujita N."/>
        </authorList>
    </citation>
    <scope>NUCLEOTIDE SEQUENCE [LARGE SCALE GENOMIC DNA]</scope>
    <source>
        <strain evidence="1 2">NBRC 102420</strain>
    </source>
</reference>
<dbReference type="Gene3D" id="3.10.20.860">
    <property type="match status" value="1"/>
</dbReference>
<dbReference type="NCBIfam" id="TIGR03831">
    <property type="entry name" value="YgiT_finger"/>
    <property type="match status" value="1"/>
</dbReference>
<comment type="caution">
    <text evidence="1">The sequence shown here is derived from an EMBL/GenBank/DDBJ whole genome shotgun (WGS) entry which is preliminary data.</text>
</comment>